<dbReference type="InterPro" id="IPR006447">
    <property type="entry name" value="Myb_dom_plants"/>
</dbReference>
<feature type="domain" description="HTH myb-type" evidence="6">
    <location>
        <begin position="59"/>
        <end position="119"/>
    </location>
</feature>
<gene>
    <name evidence="7" type="ORF">M8C21_014401</name>
</gene>
<feature type="region of interest" description="Disordered" evidence="5">
    <location>
        <begin position="18"/>
        <end position="53"/>
    </location>
</feature>
<keyword evidence="3" id="KW-0804">Transcription</keyword>
<dbReference type="Pfam" id="PF00249">
    <property type="entry name" value="Myb_DNA-binding"/>
    <property type="match status" value="1"/>
</dbReference>
<comment type="subcellular location">
    <subcellularLocation>
        <location evidence="1">Nucleus</location>
    </subcellularLocation>
</comment>
<dbReference type="GO" id="GO:0003700">
    <property type="term" value="F:DNA-binding transcription factor activity"/>
    <property type="evidence" value="ECO:0007669"/>
    <property type="project" value="InterPro"/>
</dbReference>
<dbReference type="Gene3D" id="1.10.10.60">
    <property type="entry name" value="Homeodomain-like"/>
    <property type="match status" value="1"/>
</dbReference>
<organism evidence="7 8">
    <name type="scientific">Ambrosia artemisiifolia</name>
    <name type="common">Common ragweed</name>
    <dbReference type="NCBI Taxonomy" id="4212"/>
    <lineage>
        <taxon>Eukaryota</taxon>
        <taxon>Viridiplantae</taxon>
        <taxon>Streptophyta</taxon>
        <taxon>Embryophyta</taxon>
        <taxon>Tracheophyta</taxon>
        <taxon>Spermatophyta</taxon>
        <taxon>Magnoliopsida</taxon>
        <taxon>eudicotyledons</taxon>
        <taxon>Gunneridae</taxon>
        <taxon>Pentapetalae</taxon>
        <taxon>asterids</taxon>
        <taxon>campanulids</taxon>
        <taxon>Asterales</taxon>
        <taxon>Asteraceae</taxon>
        <taxon>Asteroideae</taxon>
        <taxon>Heliantheae alliance</taxon>
        <taxon>Heliantheae</taxon>
        <taxon>Ambrosia</taxon>
    </lineage>
</organism>
<evidence type="ECO:0000256" key="1">
    <source>
        <dbReference type="ARBA" id="ARBA00004123"/>
    </source>
</evidence>
<dbReference type="GO" id="GO:0005634">
    <property type="term" value="C:nucleus"/>
    <property type="evidence" value="ECO:0007669"/>
    <property type="project" value="UniProtKB-SubCell"/>
</dbReference>
<dbReference type="Proteomes" id="UP001206925">
    <property type="component" value="Unassembled WGS sequence"/>
</dbReference>
<accession>A0AAD5GXV3</accession>
<evidence type="ECO:0000313" key="8">
    <source>
        <dbReference type="Proteomes" id="UP001206925"/>
    </source>
</evidence>
<dbReference type="AlphaFoldDB" id="A0AAD5GXV3"/>
<keyword evidence="4" id="KW-0539">Nucleus</keyword>
<protein>
    <recommendedName>
        <fullName evidence="6">HTH myb-type domain-containing protein</fullName>
    </recommendedName>
</protein>
<dbReference type="NCBIfam" id="TIGR01557">
    <property type="entry name" value="myb_SHAQKYF"/>
    <property type="match status" value="1"/>
</dbReference>
<dbReference type="EMBL" id="JAMZMK010000576">
    <property type="protein sequence ID" value="KAI7756116.1"/>
    <property type="molecule type" value="Genomic_DNA"/>
</dbReference>
<evidence type="ECO:0000313" key="7">
    <source>
        <dbReference type="EMBL" id="KAI7756116.1"/>
    </source>
</evidence>
<dbReference type="SUPFAM" id="SSF46689">
    <property type="entry name" value="Homeodomain-like"/>
    <property type="match status" value="1"/>
</dbReference>
<proteinExistence type="predicted"/>
<dbReference type="PANTHER" id="PTHR31314:SF168">
    <property type="entry name" value="MYB-LIKE HTH TRANSCRIPTIONAL REGULATOR FAMILY PROTEIN"/>
    <property type="match status" value="1"/>
</dbReference>
<evidence type="ECO:0000259" key="6">
    <source>
        <dbReference type="PROSITE" id="PS51294"/>
    </source>
</evidence>
<dbReference type="PROSITE" id="PS51294">
    <property type="entry name" value="HTH_MYB"/>
    <property type="match status" value="1"/>
</dbReference>
<dbReference type="GO" id="GO:0003677">
    <property type="term" value="F:DNA binding"/>
    <property type="evidence" value="ECO:0007669"/>
    <property type="project" value="InterPro"/>
</dbReference>
<dbReference type="InterPro" id="IPR017930">
    <property type="entry name" value="Myb_dom"/>
</dbReference>
<comment type="caution">
    <text evidence="7">The sequence shown here is derived from an EMBL/GenBank/DDBJ whole genome shotgun (WGS) entry which is preliminary data.</text>
</comment>
<evidence type="ECO:0000256" key="3">
    <source>
        <dbReference type="ARBA" id="ARBA00023163"/>
    </source>
</evidence>
<dbReference type="InterPro" id="IPR046955">
    <property type="entry name" value="PHR1-like"/>
</dbReference>
<dbReference type="FunFam" id="1.10.10.60:FF:000002">
    <property type="entry name" value="Myb family transcription factor"/>
    <property type="match status" value="1"/>
</dbReference>
<dbReference type="PANTHER" id="PTHR31314">
    <property type="entry name" value="MYB FAMILY TRANSCRIPTION FACTOR PHL7-LIKE"/>
    <property type="match status" value="1"/>
</dbReference>
<keyword evidence="8" id="KW-1185">Reference proteome</keyword>
<dbReference type="InterPro" id="IPR001005">
    <property type="entry name" value="SANT/Myb"/>
</dbReference>
<feature type="non-terminal residue" evidence="7">
    <location>
        <position position="1"/>
    </location>
</feature>
<keyword evidence="2" id="KW-0805">Transcription regulation</keyword>
<evidence type="ECO:0000256" key="2">
    <source>
        <dbReference type="ARBA" id="ARBA00023015"/>
    </source>
</evidence>
<evidence type="ECO:0000256" key="5">
    <source>
        <dbReference type="SAM" id="MobiDB-lite"/>
    </source>
</evidence>
<feature type="compositionally biased region" description="Polar residues" evidence="5">
    <location>
        <begin position="28"/>
        <end position="42"/>
    </location>
</feature>
<dbReference type="InterPro" id="IPR009057">
    <property type="entry name" value="Homeodomain-like_sf"/>
</dbReference>
<name>A0AAD5GXV3_AMBAR</name>
<evidence type="ECO:0000256" key="4">
    <source>
        <dbReference type="ARBA" id="ARBA00023242"/>
    </source>
</evidence>
<reference evidence="7" key="1">
    <citation type="submission" date="2022-06" db="EMBL/GenBank/DDBJ databases">
        <title>Uncovering the hologenomic basis of an extraordinary plant invasion.</title>
        <authorList>
            <person name="Bieker V.C."/>
            <person name="Martin M.D."/>
            <person name="Gilbert T."/>
            <person name="Hodgins K."/>
            <person name="Battlay P."/>
            <person name="Petersen B."/>
            <person name="Wilson J."/>
        </authorList>
    </citation>
    <scope>NUCLEOTIDE SEQUENCE</scope>
    <source>
        <strain evidence="7">AA19_3_7</strain>
        <tissue evidence="7">Leaf</tissue>
    </source>
</reference>
<sequence length="263" mass="30833">MIKDGDFDGSDMKDHLYCKTVEDDDGNNAKSSESSGNNSMADQQDEKTDTTTRVRQYVRSKMPRLRWTPELHHAFVRAVKRLGGQERATPKLVLQLMNIKGLNIAHVKSHLQMYRSKRIDDQGQVIDEEDHYTLSNNHHIHTQWQLPMFNPRSFRPNPSSYPAQVRSRDNINCRMTTNHELVNDNVAYYTSKILNSSMEEQIYKIAHYNKFEEESRLMQQWVRSQEDETEEVDSSLSLSLFPKKKEQFSMLEDGERAKHPRWA</sequence>